<dbReference type="OrthoDB" id="391988at2759"/>
<dbReference type="EMBL" id="JACAZH010000003">
    <property type="protein sequence ID" value="KAF7373750.1"/>
    <property type="molecule type" value="Genomic_DNA"/>
</dbReference>
<keyword evidence="4" id="KW-1185">Reference proteome</keyword>
<keyword evidence="1" id="KW-0812">Transmembrane</keyword>
<dbReference type="Proteomes" id="UP000623467">
    <property type="component" value="Unassembled WGS sequence"/>
</dbReference>
<accession>A0A8H7DGR5</accession>
<name>A0A8H7DGR5_9AGAR</name>
<dbReference type="InterPro" id="IPR006073">
    <property type="entry name" value="GTP-bd"/>
</dbReference>
<evidence type="ECO:0000313" key="3">
    <source>
        <dbReference type="EMBL" id="KAF7373750.1"/>
    </source>
</evidence>
<dbReference type="Pfam" id="PF01926">
    <property type="entry name" value="MMR_HSR1"/>
    <property type="match status" value="1"/>
</dbReference>
<feature type="transmembrane region" description="Helical" evidence="1">
    <location>
        <begin position="360"/>
        <end position="380"/>
    </location>
</feature>
<feature type="domain" description="G" evidence="2">
    <location>
        <begin position="23"/>
        <end position="140"/>
    </location>
</feature>
<dbReference type="Gene3D" id="3.40.50.300">
    <property type="entry name" value="P-loop containing nucleotide triphosphate hydrolases"/>
    <property type="match status" value="1"/>
</dbReference>
<sequence>MSTEATISEILATCEKFRIVSSGAGKSQLINHVFQVNDAKVSDDRPGDAEIEKPITSQQNTRFVLHDSRGFEPANLETFNIVRDFIEQKSDRNLELRDRVHAVWLCIQTPTHGARVLETGDEEVLKLAHRCQIPVVVVFTQFDRLVRQPGYKEGDFEASVQILQDAASKLRIPVPRYITVSVRKKYDKNIPVLVDITREVVDEHVKGDAWVIWSVAQRASVPLKIEACIAKGMNSYWQALSGAIPGVGHMLLHQCLATVHREIIMCWNFPDAENLLIDDKFRHLMLYVVQDMHTGSGAASAHGPEEGKVNLEKITQFLDLCTAITPAIAPPAAILGLAYLFLKWLSSEVLENTSDVQRVLIAYTVDLILVLVELLNFALLKTSTSGKMTWTELDEAFQAYYRSPLQPSVHKRVRDLVGQHGRPNLDLVIIREKIESIVKECRS</sequence>
<gene>
    <name evidence="3" type="ORF">MSAN_00586500</name>
</gene>
<organism evidence="3 4">
    <name type="scientific">Mycena sanguinolenta</name>
    <dbReference type="NCBI Taxonomy" id="230812"/>
    <lineage>
        <taxon>Eukaryota</taxon>
        <taxon>Fungi</taxon>
        <taxon>Dikarya</taxon>
        <taxon>Basidiomycota</taxon>
        <taxon>Agaricomycotina</taxon>
        <taxon>Agaricomycetes</taxon>
        <taxon>Agaricomycetidae</taxon>
        <taxon>Agaricales</taxon>
        <taxon>Marasmiineae</taxon>
        <taxon>Mycenaceae</taxon>
        <taxon>Mycena</taxon>
    </lineage>
</organism>
<reference evidence="3" key="1">
    <citation type="submission" date="2020-05" db="EMBL/GenBank/DDBJ databases">
        <title>Mycena genomes resolve the evolution of fungal bioluminescence.</title>
        <authorList>
            <person name="Tsai I.J."/>
        </authorList>
    </citation>
    <scope>NUCLEOTIDE SEQUENCE</scope>
    <source>
        <strain evidence="3">160909Yilan</strain>
    </source>
</reference>
<feature type="transmembrane region" description="Helical" evidence="1">
    <location>
        <begin position="317"/>
        <end position="340"/>
    </location>
</feature>
<dbReference type="SUPFAM" id="SSF52540">
    <property type="entry name" value="P-loop containing nucleoside triphosphate hydrolases"/>
    <property type="match status" value="1"/>
</dbReference>
<dbReference type="InterPro" id="IPR027417">
    <property type="entry name" value="P-loop_NTPase"/>
</dbReference>
<dbReference type="AlphaFoldDB" id="A0A8H7DGR5"/>
<proteinExistence type="predicted"/>
<dbReference type="GO" id="GO:0005525">
    <property type="term" value="F:GTP binding"/>
    <property type="evidence" value="ECO:0007669"/>
    <property type="project" value="InterPro"/>
</dbReference>
<keyword evidence="1" id="KW-0472">Membrane</keyword>
<evidence type="ECO:0000313" key="4">
    <source>
        <dbReference type="Proteomes" id="UP000623467"/>
    </source>
</evidence>
<comment type="caution">
    <text evidence="3">The sequence shown here is derived from an EMBL/GenBank/DDBJ whole genome shotgun (WGS) entry which is preliminary data.</text>
</comment>
<evidence type="ECO:0000259" key="2">
    <source>
        <dbReference type="Pfam" id="PF01926"/>
    </source>
</evidence>
<keyword evidence="1" id="KW-1133">Transmembrane helix</keyword>
<protein>
    <recommendedName>
        <fullName evidence="2">G domain-containing protein</fullName>
    </recommendedName>
</protein>
<evidence type="ECO:0000256" key="1">
    <source>
        <dbReference type="SAM" id="Phobius"/>
    </source>
</evidence>